<proteinExistence type="predicted"/>
<protein>
    <submittedName>
        <fullName evidence="2">Uncharacterized protein</fullName>
    </submittedName>
</protein>
<dbReference type="AlphaFoldDB" id="A0A1F7RWY2"/>
<keyword evidence="1" id="KW-0812">Transmembrane</keyword>
<dbReference type="EMBL" id="MGDD01000153">
    <property type="protein sequence ID" value="OGL45971.1"/>
    <property type="molecule type" value="Genomic_DNA"/>
</dbReference>
<sequence>MIRVSIHPNITEEDTFSRRYENLRESASLNVPNSMERDIFMKCGMASWIQAWSSYAPLKNTEFKYKGNFDMSEPMKSTRVNILPVILHSQIAGIIASMAWNVSRS</sequence>
<comment type="caution">
    <text evidence="2">The sequence shown here is derived from an EMBL/GenBank/DDBJ whole genome shotgun (WGS) entry which is preliminary data.</text>
</comment>
<evidence type="ECO:0000256" key="1">
    <source>
        <dbReference type="SAM" id="Phobius"/>
    </source>
</evidence>
<accession>A0A1F7RWY2</accession>
<evidence type="ECO:0000313" key="2">
    <source>
        <dbReference type="EMBL" id="OGL45971.1"/>
    </source>
</evidence>
<evidence type="ECO:0000313" key="3">
    <source>
        <dbReference type="Proteomes" id="UP000179266"/>
    </source>
</evidence>
<gene>
    <name evidence="2" type="ORF">A2161_13955</name>
</gene>
<keyword evidence="1" id="KW-0472">Membrane</keyword>
<reference evidence="2 3" key="1">
    <citation type="journal article" date="2016" name="Nat. Commun.">
        <title>Thousands of microbial genomes shed light on interconnected biogeochemical processes in an aquifer system.</title>
        <authorList>
            <person name="Anantharaman K."/>
            <person name="Brown C.T."/>
            <person name="Hug L.A."/>
            <person name="Sharon I."/>
            <person name="Castelle C.J."/>
            <person name="Probst A.J."/>
            <person name="Thomas B.C."/>
            <person name="Singh A."/>
            <person name="Wilkins M.J."/>
            <person name="Karaoz U."/>
            <person name="Brodie E.L."/>
            <person name="Williams K.H."/>
            <person name="Hubbard S.S."/>
            <person name="Banfield J.F."/>
        </authorList>
    </citation>
    <scope>NUCLEOTIDE SEQUENCE [LARGE SCALE GENOMIC DNA]</scope>
</reference>
<dbReference type="Proteomes" id="UP000179266">
    <property type="component" value="Unassembled WGS sequence"/>
</dbReference>
<name>A0A1F7RWY2_9BACT</name>
<feature type="transmembrane region" description="Helical" evidence="1">
    <location>
        <begin position="80"/>
        <end position="100"/>
    </location>
</feature>
<keyword evidence="1" id="KW-1133">Transmembrane helix</keyword>
<organism evidence="2 3">
    <name type="scientific">Candidatus Schekmanbacteria bacterium RBG_13_48_7</name>
    <dbReference type="NCBI Taxonomy" id="1817878"/>
    <lineage>
        <taxon>Bacteria</taxon>
        <taxon>Candidatus Schekmaniibacteriota</taxon>
    </lineage>
</organism>